<dbReference type="PANTHER" id="PTHR48100">
    <property type="entry name" value="BROAD-SPECIFICITY PHOSPHATASE YOR283W-RELATED"/>
    <property type="match status" value="1"/>
</dbReference>
<evidence type="ECO:0000313" key="2">
    <source>
        <dbReference type="Proteomes" id="UP000182798"/>
    </source>
</evidence>
<comment type="caution">
    <text evidence="1">The sequence shown here is derived from an EMBL/GenBank/DDBJ whole genome shotgun (WGS) entry which is preliminary data.</text>
</comment>
<evidence type="ECO:0008006" key="3">
    <source>
        <dbReference type="Google" id="ProtNLM"/>
    </source>
</evidence>
<name>A0A1J5U9C0_9GAMM</name>
<sequence length="176" mass="20006">MTLDLLRHGEPEGGRLYRGNLLDDPLTKKGWQQMQASTNGKHWDFIATSPMIRCQAFAQHLSQTLHIEMQVFEPLKEIGFGDWQGQNVQQIGQKTVNKFKQNPVDNLPLGAENLHTFQARVLDAFMQITQDNTMQSVLIVAHAGVIRVIKSHLLHLPIEKMFTMEVISGSCEQFKI</sequence>
<dbReference type="Gene3D" id="3.40.50.1240">
    <property type="entry name" value="Phosphoglycerate mutase-like"/>
    <property type="match status" value="1"/>
</dbReference>
<dbReference type="InterPro" id="IPR050275">
    <property type="entry name" value="PGM_Phosphatase"/>
</dbReference>
<dbReference type="OrthoDB" id="9783269at2"/>
<accession>A0A1J5U9C0</accession>
<dbReference type="Proteomes" id="UP000182798">
    <property type="component" value="Unassembled WGS sequence"/>
</dbReference>
<dbReference type="PANTHER" id="PTHR48100:SF1">
    <property type="entry name" value="HISTIDINE PHOSPHATASE FAMILY PROTEIN-RELATED"/>
    <property type="match status" value="1"/>
</dbReference>
<dbReference type="AlphaFoldDB" id="A0A1J5U9C0"/>
<gene>
    <name evidence="1" type="ORF">BGC33_06580</name>
</gene>
<dbReference type="EMBL" id="MIQH01000327">
    <property type="protein sequence ID" value="OIR25438.1"/>
    <property type="molecule type" value="Genomic_DNA"/>
</dbReference>
<proteinExistence type="predicted"/>
<dbReference type="CDD" id="cd07067">
    <property type="entry name" value="HP_PGM_like"/>
    <property type="match status" value="1"/>
</dbReference>
<evidence type="ECO:0000313" key="1">
    <source>
        <dbReference type="EMBL" id="OIR25438.1"/>
    </source>
</evidence>
<protein>
    <recommendedName>
        <fullName evidence="3">Histidine phosphatase family protein</fullName>
    </recommendedName>
</protein>
<dbReference type="GO" id="GO:0005737">
    <property type="term" value="C:cytoplasm"/>
    <property type="evidence" value="ECO:0007669"/>
    <property type="project" value="TreeGrafter"/>
</dbReference>
<reference evidence="2" key="1">
    <citation type="submission" date="2016-09" db="EMBL/GenBank/DDBJ databases">
        <title>Genome Sequence of Bathymodiolus thermophilus sulfur-oxidizing gill endosymbiont.</title>
        <authorList>
            <person name="Ponnudurai R."/>
            <person name="Kleiner M."/>
            <person name="Sayavedra L."/>
            <person name="Thuermer A."/>
            <person name="Felbeck H."/>
            <person name="Schlueter R."/>
            <person name="Schweder T."/>
            <person name="Markert S."/>
        </authorList>
    </citation>
    <scope>NUCLEOTIDE SEQUENCE [LARGE SCALE GENOMIC DNA]</scope>
    <source>
        <strain evidence="2">BAT/CrabSpa'14</strain>
    </source>
</reference>
<dbReference type="SMART" id="SM00855">
    <property type="entry name" value="PGAM"/>
    <property type="match status" value="1"/>
</dbReference>
<dbReference type="RefSeq" id="WP_071563499.1">
    <property type="nucleotide sequence ID" value="NZ_FQNS01000118.1"/>
</dbReference>
<organism evidence="1 2">
    <name type="scientific">Bathymodiolus thermophilus thioautotrophic gill symbiont</name>
    <dbReference type="NCBI Taxonomy" id="2360"/>
    <lineage>
        <taxon>Bacteria</taxon>
        <taxon>Pseudomonadati</taxon>
        <taxon>Pseudomonadota</taxon>
        <taxon>Gammaproteobacteria</taxon>
        <taxon>sulfur-oxidizing symbionts</taxon>
    </lineage>
</organism>
<dbReference type="InterPro" id="IPR029033">
    <property type="entry name" value="His_PPase_superfam"/>
</dbReference>
<dbReference type="Pfam" id="PF00300">
    <property type="entry name" value="His_Phos_1"/>
    <property type="match status" value="1"/>
</dbReference>
<dbReference type="SUPFAM" id="SSF53254">
    <property type="entry name" value="Phosphoglycerate mutase-like"/>
    <property type="match status" value="1"/>
</dbReference>
<dbReference type="InterPro" id="IPR013078">
    <property type="entry name" value="His_Pase_superF_clade-1"/>
</dbReference>
<dbReference type="GO" id="GO:0016791">
    <property type="term" value="F:phosphatase activity"/>
    <property type="evidence" value="ECO:0007669"/>
    <property type="project" value="TreeGrafter"/>
</dbReference>